<feature type="compositionally biased region" description="Basic and acidic residues" evidence="1">
    <location>
        <begin position="142"/>
        <end position="189"/>
    </location>
</feature>
<evidence type="ECO:0000313" key="2">
    <source>
        <dbReference type="EMBL" id="VAH50924.1"/>
    </source>
</evidence>
<accession>A0A9R1PX69</accession>
<keyword evidence="3" id="KW-1185">Reference proteome</keyword>
<dbReference type="EMBL" id="LT934114">
    <property type="protein sequence ID" value="VAH50924.1"/>
    <property type="molecule type" value="Genomic_DNA"/>
</dbReference>
<protein>
    <submittedName>
        <fullName evidence="2">Uncharacterized protein</fullName>
    </submittedName>
</protein>
<sequence length="238" mass="25658">MQTDECPLFVRARPISDPNSGQICTGADTERMHAMPALVQPLGPPVYGTSTPISLPSQKTSRPLALPAACHARRVEPRRRHRPRLHHQHAPRRPQKGGAAQEGVDGRVTGRSTKRAGRRQVHADKLEAAAAAAAQQKAAKRRVNEGVHGDASEKARDRGGDAGKEDRDGGGDAREEARDGGRRASEEGRGQGCQSQDQNKRSGARLHDGGEDHYDVLEHGVLEEEALLREDAEGDAQA</sequence>
<feature type="compositionally biased region" description="Low complexity" evidence="1">
    <location>
        <begin position="128"/>
        <end position="137"/>
    </location>
</feature>
<dbReference type="AlphaFoldDB" id="A0A9R1PX69"/>
<dbReference type="Proteomes" id="UP000324705">
    <property type="component" value="Chromosome 2B"/>
</dbReference>
<feature type="compositionally biased region" description="Basic residues" evidence="1">
    <location>
        <begin position="76"/>
        <end position="95"/>
    </location>
</feature>
<gene>
    <name evidence="2" type="ORF">TRITD_2Bv1G208400</name>
</gene>
<feature type="region of interest" description="Disordered" evidence="1">
    <location>
        <begin position="72"/>
        <end position="238"/>
    </location>
</feature>
<organism evidence="2 3">
    <name type="scientific">Triticum turgidum subsp. durum</name>
    <name type="common">Durum wheat</name>
    <name type="synonym">Triticum durum</name>
    <dbReference type="NCBI Taxonomy" id="4567"/>
    <lineage>
        <taxon>Eukaryota</taxon>
        <taxon>Viridiplantae</taxon>
        <taxon>Streptophyta</taxon>
        <taxon>Embryophyta</taxon>
        <taxon>Tracheophyta</taxon>
        <taxon>Spermatophyta</taxon>
        <taxon>Magnoliopsida</taxon>
        <taxon>Liliopsida</taxon>
        <taxon>Poales</taxon>
        <taxon>Poaceae</taxon>
        <taxon>BOP clade</taxon>
        <taxon>Pooideae</taxon>
        <taxon>Triticodae</taxon>
        <taxon>Triticeae</taxon>
        <taxon>Triticinae</taxon>
        <taxon>Triticum</taxon>
    </lineage>
</organism>
<reference evidence="2 3" key="1">
    <citation type="submission" date="2017-09" db="EMBL/GenBank/DDBJ databases">
        <authorList>
            <consortium name="International Durum Wheat Genome Sequencing Consortium (IDWGSC)"/>
            <person name="Milanesi L."/>
        </authorList>
    </citation>
    <scope>NUCLEOTIDE SEQUENCE [LARGE SCALE GENOMIC DNA]</scope>
    <source>
        <strain evidence="3">cv. Svevo</strain>
    </source>
</reference>
<feature type="compositionally biased region" description="Basic and acidic residues" evidence="1">
    <location>
        <begin position="205"/>
        <end position="231"/>
    </location>
</feature>
<evidence type="ECO:0000313" key="3">
    <source>
        <dbReference type="Proteomes" id="UP000324705"/>
    </source>
</evidence>
<dbReference type="Gramene" id="TRITD2Bv1G208400.1">
    <property type="protein sequence ID" value="TRITD2Bv1G208400.1"/>
    <property type="gene ID" value="TRITD2Bv1G208400"/>
</dbReference>
<proteinExistence type="predicted"/>
<name>A0A9R1PX69_TRITD</name>
<evidence type="ECO:0000256" key="1">
    <source>
        <dbReference type="SAM" id="MobiDB-lite"/>
    </source>
</evidence>